<evidence type="ECO:0000313" key="3">
    <source>
        <dbReference type="Proteomes" id="UP000607559"/>
    </source>
</evidence>
<dbReference type="Proteomes" id="UP000607559">
    <property type="component" value="Unassembled WGS sequence"/>
</dbReference>
<comment type="caution">
    <text evidence="2">The sequence shown here is derived from an EMBL/GenBank/DDBJ whole genome shotgun (WGS) entry which is preliminary data.</text>
</comment>
<keyword evidence="3" id="KW-1185">Reference proteome</keyword>
<feature type="transmembrane region" description="Helical" evidence="1">
    <location>
        <begin position="241"/>
        <end position="267"/>
    </location>
</feature>
<feature type="transmembrane region" description="Helical" evidence="1">
    <location>
        <begin position="160"/>
        <end position="179"/>
    </location>
</feature>
<evidence type="ECO:0000313" key="2">
    <source>
        <dbReference type="EMBL" id="GGB11977.1"/>
    </source>
</evidence>
<feature type="transmembrane region" description="Helical" evidence="1">
    <location>
        <begin position="72"/>
        <end position="93"/>
    </location>
</feature>
<gene>
    <name evidence="2" type="ORF">GCM10011511_39470</name>
</gene>
<feature type="transmembrane region" description="Helical" evidence="1">
    <location>
        <begin position="31"/>
        <end position="51"/>
    </location>
</feature>
<feature type="transmembrane region" description="Helical" evidence="1">
    <location>
        <begin position="191"/>
        <end position="208"/>
    </location>
</feature>
<dbReference type="EMBL" id="BMJC01000004">
    <property type="protein sequence ID" value="GGB11977.1"/>
    <property type="molecule type" value="Genomic_DNA"/>
</dbReference>
<feature type="transmembrane region" description="Helical" evidence="1">
    <location>
        <begin position="279"/>
        <end position="302"/>
    </location>
</feature>
<protein>
    <submittedName>
        <fullName evidence="2">Uncharacterized protein</fullName>
    </submittedName>
</protein>
<reference evidence="2" key="2">
    <citation type="submission" date="2020-09" db="EMBL/GenBank/DDBJ databases">
        <authorList>
            <person name="Sun Q."/>
            <person name="Zhou Y."/>
        </authorList>
    </citation>
    <scope>NUCLEOTIDE SEQUENCE</scope>
    <source>
        <strain evidence="2">CGMCC 1.15448</strain>
    </source>
</reference>
<keyword evidence="1" id="KW-1133">Transmembrane helix</keyword>
<keyword evidence="1" id="KW-0812">Transmembrane</keyword>
<feature type="transmembrane region" description="Helical" evidence="1">
    <location>
        <begin position="138"/>
        <end position="155"/>
    </location>
</feature>
<name>A0A8J2UFZ8_9BACT</name>
<reference evidence="2" key="1">
    <citation type="journal article" date="2014" name="Int. J. Syst. Evol. Microbiol.">
        <title>Complete genome sequence of Corynebacterium casei LMG S-19264T (=DSM 44701T), isolated from a smear-ripened cheese.</title>
        <authorList>
            <consortium name="US DOE Joint Genome Institute (JGI-PGF)"/>
            <person name="Walter F."/>
            <person name="Albersmeier A."/>
            <person name="Kalinowski J."/>
            <person name="Ruckert C."/>
        </authorList>
    </citation>
    <scope>NUCLEOTIDE SEQUENCE</scope>
    <source>
        <strain evidence="2">CGMCC 1.15448</strain>
    </source>
</reference>
<keyword evidence="1" id="KW-0472">Membrane</keyword>
<organism evidence="2 3">
    <name type="scientific">Puia dinghuensis</name>
    <dbReference type="NCBI Taxonomy" id="1792502"/>
    <lineage>
        <taxon>Bacteria</taxon>
        <taxon>Pseudomonadati</taxon>
        <taxon>Bacteroidota</taxon>
        <taxon>Chitinophagia</taxon>
        <taxon>Chitinophagales</taxon>
        <taxon>Chitinophagaceae</taxon>
        <taxon>Puia</taxon>
    </lineage>
</organism>
<sequence>MNRPKNLPAQLLLFFAIETLSVTWCLKIPGWAPFLSLLYCASGMGIAYLLTRCPTLQLPSRGKKSWTLPINHYRLIITGCLALATWSWCQYWFDEMPIDITNADMLPIIKVMGERFIAGQHSHVYDIIPSIWHGTQPIYLPAMWLPYVPAIFLGLDMRWIAVAGLFFAFITFLFLYRPPARHHQPNHPHDYKPFFLGALAFLLYWWVVADNTAGIVSVAEEGMVIGYYVLLVLALVSGKPWLTGIAISLCMLSRYALVGWLPAYLIYLAMEKKWRECSIITLTGILCFVLLFLLPVGLSTFVRLAKLPGDYVAFACRVWKDSPDVFATAPAFASFFGPNRVGLLHSLLVSLSFIIPPLFVLIGRRLHGNNLPLASLKLALVIFYCFIDVPYLYLFYTSSFVSLIALTLVLHEPA</sequence>
<feature type="transmembrane region" description="Helical" evidence="1">
    <location>
        <begin position="370"/>
        <end position="387"/>
    </location>
</feature>
<accession>A0A8J2UFZ8</accession>
<dbReference type="RefSeq" id="WP_188934915.1">
    <property type="nucleotide sequence ID" value="NZ_BMJC01000004.1"/>
</dbReference>
<proteinExistence type="predicted"/>
<feature type="transmembrane region" description="Helical" evidence="1">
    <location>
        <begin position="343"/>
        <end position="363"/>
    </location>
</feature>
<dbReference type="AlphaFoldDB" id="A0A8J2UFZ8"/>
<evidence type="ECO:0000256" key="1">
    <source>
        <dbReference type="SAM" id="Phobius"/>
    </source>
</evidence>
<feature type="transmembrane region" description="Helical" evidence="1">
    <location>
        <begin position="215"/>
        <end position="235"/>
    </location>
</feature>